<evidence type="ECO:0000313" key="6">
    <source>
        <dbReference type="Proteomes" id="UP000255139"/>
    </source>
</evidence>
<name>A0A377PTT2_9HELI</name>
<organism evidence="5 6">
    <name type="scientific">Helicobacter muridarum</name>
    <dbReference type="NCBI Taxonomy" id="216"/>
    <lineage>
        <taxon>Bacteria</taxon>
        <taxon>Pseudomonadati</taxon>
        <taxon>Campylobacterota</taxon>
        <taxon>Epsilonproteobacteria</taxon>
        <taxon>Campylobacterales</taxon>
        <taxon>Helicobacteraceae</taxon>
        <taxon>Helicobacter</taxon>
    </lineage>
</organism>
<sequence length="136" mass="15343">MKANSHISKPTFISTDSTFCLYQGDCNAFLLQMKETFDLIFADPPYFLSNNSLSIQGGKIVSVNKGEWDKGNDIDDIDRFNMEWIANAKVALKITGSIMISGTYHNIFSLGRALQKLDFKVLNIITWQKTNPPPNF</sequence>
<evidence type="ECO:0000256" key="1">
    <source>
        <dbReference type="ARBA" id="ARBA00006594"/>
    </source>
</evidence>
<dbReference type="PROSITE" id="PS00092">
    <property type="entry name" value="N6_MTASE"/>
    <property type="match status" value="1"/>
</dbReference>
<keyword evidence="6" id="KW-1185">Reference proteome</keyword>
<dbReference type="SUPFAM" id="SSF53335">
    <property type="entry name" value="S-adenosyl-L-methionine-dependent methyltransferases"/>
    <property type="match status" value="1"/>
</dbReference>
<dbReference type="REBASE" id="431992">
    <property type="entry name" value="M.Hmu12714ORF719P"/>
</dbReference>
<accession>A0A377PTT2</accession>
<gene>
    <name evidence="5" type="primary">hsdM5_4</name>
    <name evidence="5" type="ORF">NCTC12714_00720</name>
</gene>
<dbReference type="InterPro" id="IPR029063">
    <property type="entry name" value="SAM-dependent_MTases_sf"/>
</dbReference>
<keyword evidence="2 5" id="KW-0489">Methyltransferase</keyword>
<evidence type="ECO:0000256" key="3">
    <source>
        <dbReference type="ARBA" id="ARBA00022679"/>
    </source>
</evidence>
<comment type="similarity">
    <text evidence="1">Belongs to the N(4)/N(6)-methyltransferase family.</text>
</comment>
<dbReference type="InterPro" id="IPR002052">
    <property type="entry name" value="DNA_methylase_N6_adenine_CS"/>
</dbReference>
<feature type="domain" description="DNA methylase N-4/N-6" evidence="4">
    <location>
        <begin position="38"/>
        <end position="135"/>
    </location>
</feature>
<evidence type="ECO:0000256" key="2">
    <source>
        <dbReference type="ARBA" id="ARBA00022603"/>
    </source>
</evidence>
<dbReference type="GO" id="GO:0032259">
    <property type="term" value="P:methylation"/>
    <property type="evidence" value="ECO:0007669"/>
    <property type="project" value="UniProtKB-KW"/>
</dbReference>
<dbReference type="AlphaFoldDB" id="A0A377PTT2"/>
<proteinExistence type="inferred from homology"/>
<dbReference type="Pfam" id="PF01555">
    <property type="entry name" value="N6_N4_Mtase"/>
    <property type="match status" value="1"/>
</dbReference>
<dbReference type="InterPro" id="IPR002941">
    <property type="entry name" value="DNA_methylase_N4/N6"/>
</dbReference>
<protein>
    <submittedName>
        <fullName evidence="5">Putative adenine-specific DNA-methyltransferase</fullName>
        <ecNumber evidence="5">2.1.1.72</ecNumber>
    </submittedName>
</protein>
<evidence type="ECO:0000259" key="4">
    <source>
        <dbReference type="Pfam" id="PF01555"/>
    </source>
</evidence>
<reference evidence="5 6" key="1">
    <citation type="submission" date="2018-06" db="EMBL/GenBank/DDBJ databases">
        <authorList>
            <consortium name="Pathogen Informatics"/>
            <person name="Doyle S."/>
        </authorList>
    </citation>
    <scope>NUCLEOTIDE SEQUENCE [LARGE SCALE GENOMIC DNA]</scope>
    <source>
        <strain evidence="5 6">NCTC12714</strain>
    </source>
</reference>
<dbReference type="EMBL" id="UGJE01000002">
    <property type="protein sequence ID" value="STQ85930.1"/>
    <property type="molecule type" value="Genomic_DNA"/>
</dbReference>
<dbReference type="Proteomes" id="UP000255139">
    <property type="component" value="Unassembled WGS sequence"/>
</dbReference>
<keyword evidence="3 5" id="KW-0808">Transferase</keyword>
<dbReference type="EC" id="2.1.1.72" evidence="5"/>
<dbReference type="Gene3D" id="3.40.50.150">
    <property type="entry name" value="Vaccinia Virus protein VP39"/>
    <property type="match status" value="1"/>
</dbReference>
<dbReference type="GO" id="GO:0003677">
    <property type="term" value="F:DNA binding"/>
    <property type="evidence" value="ECO:0007669"/>
    <property type="project" value="InterPro"/>
</dbReference>
<dbReference type="GO" id="GO:0009007">
    <property type="term" value="F:site-specific DNA-methyltransferase (adenine-specific) activity"/>
    <property type="evidence" value="ECO:0007669"/>
    <property type="project" value="UniProtKB-EC"/>
</dbReference>
<evidence type="ECO:0000313" key="5">
    <source>
        <dbReference type="EMBL" id="STQ85930.1"/>
    </source>
</evidence>
<dbReference type="GO" id="GO:0008170">
    <property type="term" value="F:N-methyltransferase activity"/>
    <property type="evidence" value="ECO:0007669"/>
    <property type="project" value="InterPro"/>
</dbReference>